<dbReference type="Gene3D" id="3.40.50.1460">
    <property type="match status" value="1"/>
</dbReference>
<dbReference type="OrthoDB" id="6114029at2759"/>
<keyword evidence="3" id="KW-1185">Reference proteome</keyword>
<dbReference type="SUPFAM" id="SSF52129">
    <property type="entry name" value="Caspase-like"/>
    <property type="match status" value="1"/>
</dbReference>
<sequence>MEIHSSPGAKGSFEKDSISLGHAEPPKFECMKHLYGNSIQLEGLHPFADTLISYPTKWYDDAARCGDTGSPYINILVEKLERHGTKESIQEVLHRVHYNTNMLQMKMKEGVKPHRQAPYFESSLQKKFMFPRQ</sequence>
<reference evidence="2" key="1">
    <citation type="submission" date="2020-07" db="EMBL/GenBank/DDBJ databases">
        <title>The High-quality genome of the commercially important snow crab, Chionoecetes opilio.</title>
        <authorList>
            <person name="Jeong J.-H."/>
            <person name="Ryu S."/>
        </authorList>
    </citation>
    <scope>NUCLEOTIDE SEQUENCE</scope>
    <source>
        <strain evidence="2">MADBK_172401_WGS</strain>
        <tissue evidence="2">Digestive gland</tissue>
    </source>
</reference>
<dbReference type="Pfam" id="PF00656">
    <property type="entry name" value="Peptidase_C14"/>
    <property type="match status" value="1"/>
</dbReference>
<protein>
    <recommendedName>
        <fullName evidence="1">Caspase family p10 domain-containing protein</fullName>
    </recommendedName>
</protein>
<dbReference type="InterPro" id="IPR029030">
    <property type="entry name" value="Caspase-like_dom_sf"/>
</dbReference>
<dbReference type="EMBL" id="JACEEZ010004052">
    <property type="protein sequence ID" value="KAG0726714.1"/>
    <property type="molecule type" value="Genomic_DNA"/>
</dbReference>
<dbReference type="InterPro" id="IPR002138">
    <property type="entry name" value="Pept_C14_p10"/>
</dbReference>
<proteinExistence type="predicted"/>
<evidence type="ECO:0000313" key="2">
    <source>
        <dbReference type="EMBL" id="KAG0726714.1"/>
    </source>
</evidence>
<feature type="domain" description="Caspase family p10" evidence="1">
    <location>
        <begin position="48"/>
        <end position="132"/>
    </location>
</feature>
<dbReference type="GO" id="GO:0006508">
    <property type="term" value="P:proteolysis"/>
    <property type="evidence" value="ECO:0007669"/>
    <property type="project" value="InterPro"/>
</dbReference>
<dbReference type="PROSITE" id="PS50207">
    <property type="entry name" value="CASPASE_P10"/>
    <property type="match status" value="1"/>
</dbReference>
<dbReference type="InterPro" id="IPR011600">
    <property type="entry name" value="Pept_C14_caspase"/>
</dbReference>
<gene>
    <name evidence="2" type="ORF">GWK47_035978</name>
</gene>
<dbReference type="AlphaFoldDB" id="A0A8J4YMT0"/>
<accession>A0A8J4YMT0</accession>
<comment type="caution">
    <text evidence="2">The sequence shown here is derived from an EMBL/GenBank/DDBJ whole genome shotgun (WGS) entry which is preliminary data.</text>
</comment>
<dbReference type="GO" id="GO:0004197">
    <property type="term" value="F:cysteine-type endopeptidase activity"/>
    <property type="evidence" value="ECO:0007669"/>
    <property type="project" value="InterPro"/>
</dbReference>
<evidence type="ECO:0000259" key="1">
    <source>
        <dbReference type="PROSITE" id="PS50207"/>
    </source>
</evidence>
<dbReference type="Proteomes" id="UP000770661">
    <property type="component" value="Unassembled WGS sequence"/>
</dbReference>
<evidence type="ECO:0000313" key="3">
    <source>
        <dbReference type="Proteomes" id="UP000770661"/>
    </source>
</evidence>
<name>A0A8J4YMT0_CHIOP</name>
<organism evidence="2 3">
    <name type="scientific">Chionoecetes opilio</name>
    <name type="common">Atlantic snow crab</name>
    <name type="synonym">Cancer opilio</name>
    <dbReference type="NCBI Taxonomy" id="41210"/>
    <lineage>
        <taxon>Eukaryota</taxon>
        <taxon>Metazoa</taxon>
        <taxon>Ecdysozoa</taxon>
        <taxon>Arthropoda</taxon>
        <taxon>Crustacea</taxon>
        <taxon>Multicrustacea</taxon>
        <taxon>Malacostraca</taxon>
        <taxon>Eumalacostraca</taxon>
        <taxon>Eucarida</taxon>
        <taxon>Decapoda</taxon>
        <taxon>Pleocyemata</taxon>
        <taxon>Brachyura</taxon>
        <taxon>Eubrachyura</taxon>
        <taxon>Majoidea</taxon>
        <taxon>Majidae</taxon>
        <taxon>Chionoecetes</taxon>
    </lineage>
</organism>